<dbReference type="Proteomes" id="UP000243459">
    <property type="component" value="Chromosome 7"/>
</dbReference>
<name>A0A5P1EDC9_ASPOF</name>
<reference evidence="3" key="1">
    <citation type="journal article" date="2017" name="Nat. Commun.">
        <title>The asparagus genome sheds light on the origin and evolution of a young Y chromosome.</title>
        <authorList>
            <person name="Harkess A."/>
            <person name="Zhou J."/>
            <person name="Xu C."/>
            <person name="Bowers J.E."/>
            <person name="Van der Hulst R."/>
            <person name="Ayyampalayam S."/>
            <person name="Mercati F."/>
            <person name="Riccardi P."/>
            <person name="McKain M.R."/>
            <person name="Kakrana A."/>
            <person name="Tang H."/>
            <person name="Ray J."/>
            <person name="Groenendijk J."/>
            <person name="Arikit S."/>
            <person name="Mathioni S.M."/>
            <person name="Nakano M."/>
            <person name="Shan H."/>
            <person name="Telgmann-Rauber A."/>
            <person name="Kanno A."/>
            <person name="Yue Z."/>
            <person name="Chen H."/>
            <person name="Li W."/>
            <person name="Chen Y."/>
            <person name="Xu X."/>
            <person name="Zhang Y."/>
            <person name="Luo S."/>
            <person name="Chen H."/>
            <person name="Gao J."/>
            <person name="Mao Z."/>
            <person name="Pires J.C."/>
            <person name="Luo M."/>
            <person name="Kudrna D."/>
            <person name="Wing R.A."/>
            <person name="Meyers B.C."/>
            <person name="Yi K."/>
            <person name="Kong H."/>
            <person name="Lavrijsen P."/>
            <person name="Sunseri F."/>
            <person name="Falavigna A."/>
            <person name="Ye Y."/>
            <person name="Leebens-Mack J.H."/>
            <person name="Chen G."/>
        </authorList>
    </citation>
    <scope>NUCLEOTIDE SEQUENCE [LARGE SCALE GENOMIC DNA]</scope>
    <source>
        <strain evidence="3">cv. DH0086</strain>
    </source>
</reference>
<feature type="compositionally biased region" description="Polar residues" evidence="1">
    <location>
        <begin position="149"/>
        <end position="164"/>
    </location>
</feature>
<accession>A0A5P1EDC9</accession>
<sequence>MENYAYSSYPESGDSSPRSREIECDPAVAVAVAAAAWDEHRLCLIHVSSSCAGYGGRHSSLALTDNAASPTRRRHQILAVEATAVRAVQDRASFADPAAGGDAVYAEDGRGLPLWSGAAERLKDRRRRRPGIEMAPPRSEVKAVVPSPAESQMQLKELQRLQNC</sequence>
<evidence type="ECO:0000256" key="1">
    <source>
        <dbReference type="SAM" id="MobiDB-lite"/>
    </source>
</evidence>
<proteinExistence type="predicted"/>
<dbReference type="Gramene" id="ONK63852">
    <property type="protein sequence ID" value="ONK63852"/>
    <property type="gene ID" value="A4U43_C07F19600"/>
</dbReference>
<gene>
    <name evidence="2" type="ORF">A4U43_C07F19600</name>
</gene>
<feature type="region of interest" description="Disordered" evidence="1">
    <location>
        <begin position="126"/>
        <end position="164"/>
    </location>
</feature>
<keyword evidence="3" id="KW-1185">Reference proteome</keyword>
<evidence type="ECO:0000313" key="3">
    <source>
        <dbReference type="Proteomes" id="UP000243459"/>
    </source>
</evidence>
<organism evidence="2 3">
    <name type="scientific">Asparagus officinalis</name>
    <name type="common">Garden asparagus</name>
    <dbReference type="NCBI Taxonomy" id="4686"/>
    <lineage>
        <taxon>Eukaryota</taxon>
        <taxon>Viridiplantae</taxon>
        <taxon>Streptophyta</taxon>
        <taxon>Embryophyta</taxon>
        <taxon>Tracheophyta</taxon>
        <taxon>Spermatophyta</taxon>
        <taxon>Magnoliopsida</taxon>
        <taxon>Liliopsida</taxon>
        <taxon>Asparagales</taxon>
        <taxon>Asparagaceae</taxon>
        <taxon>Asparagoideae</taxon>
        <taxon>Asparagus</taxon>
    </lineage>
</organism>
<feature type="region of interest" description="Disordered" evidence="1">
    <location>
        <begin position="1"/>
        <end position="20"/>
    </location>
</feature>
<dbReference type="EMBL" id="CM007387">
    <property type="protein sequence ID" value="ONK63852.1"/>
    <property type="molecule type" value="Genomic_DNA"/>
</dbReference>
<feature type="compositionally biased region" description="Polar residues" evidence="1">
    <location>
        <begin position="1"/>
        <end position="16"/>
    </location>
</feature>
<dbReference type="AlphaFoldDB" id="A0A5P1EDC9"/>
<evidence type="ECO:0000313" key="2">
    <source>
        <dbReference type="EMBL" id="ONK63852.1"/>
    </source>
</evidence>
<protein>
    <submittedName>
        <fullName evidence="2">Uncharacterized protein</fullName>
    </submittedName>
</protein>